<sequence length="279" mass="31484">MRWDPNSDCFSYEVSVPPTGFTKRTILSTIARLFDPLGFLSPAIFYAKCTLQGTWQLQVGWDEKVPPDICSLWTQFTEALPHLSSILIPRALPKTDTDYQLLCFSDASESGFCAVIYLRSMQGTEVSLTLLKAKTRLAPLKTITIPRLELCEAVLLAQLLQSLDHLRRDLNIERIFCFTDPTIVLSWLTTLPHLIQTFVSNRVQQVHAVTQPEWWHHIGGSENPADVGSRGILPSALGHHPLWWSGRGVSYPSVTGPFPLMYLDWRFLSLGGQHSHLCR</sequence>
<evidence type="ECO:0000313" key="2">
    <source>
        <dbReference type="EMBL" id="JAG63139.1"/>
    </source>
</evidence>
<dbReference type="Pfam" id="PF05380">
    <property type="entry name" value="Peptidase_A17"/>
    <property type="match status" value="1"/>
</dbReference>
<dbReference type="PANTHER" id="PTHR47331">
    <property type="entry name" value="PHD-TYPE DOMAIN-CONTAINING PROTEIN"/>
    <property type="match status" value="1"/>
</dbReference>
<protein>
    <submittedName>
        <fullName evidence="1">Pol polyprotein</fullName>
    </submittedName>
</protein>
<name>A0A0A9YT02_LYGHE</name>
<dbReference type="AlphaFoldDB" id="A0A0A9YT02"/>
<reference evidence="1" key="1">
    <citation type="journal article" date="2014" name="PLoS ONE">
        <title>Transcriptome-Based Identification of ABC Transporters in the Western Tarnished Plant Bug Lygus hesperus.</title>
        <authorList>
            <person name="Hull J.J."/>
            <person name="Chaney K."/>
            <person name="Geib S.M."/>
            <person name="Fabrick J.A."/>
            <person name="Brent C.S."/>
            <person name="Walsh D."/>
            <person name="Lavine L.C."/>
        </authorList>
    </citation>
    <scope>NUCLEOTIDE SEQUENCE</scope>
</reference>
<reference evidence="1" key="2">
    <citation type="submission" date="2014-07" db="EMBL/GenBank/DDBJ databases">
        <authorList>
            <person name="Hull J."/>
        </authorList>
    </citation>
    <scope>NUCLEOTIDE SEQUENCE</scope>
</reference>
<organism evidence="1">
    <name type="scientific">Lygus hesperus</name>
    <name type="common">Western plant bug</name>
    <dbReference type="NCBI Taxonomy" id="30085"/>
    <lineage>
        <taxon>Eukaryota</taxon>
        <taxon>Metazoa</taxon>
        <taxon>Ecdysozoa</taxon>
        <taxon>Arthropoda</taxon>
        <taxon>Hexapoda</taxon>
        <taxon>Insecta</taxon>
        <taxon>Pterygota</taxon>
        <taxon>Neoptera</taxon>
        <taxon>Paraneoptera</taxon>
        <taxon>Hemiptera</taxon>
        <taxon>Heteroptera</taxon>
        <taxon>Panheteroptera</taxon>
        <taxon>Cimicomorpha</taxon>
        <taxon>Miridae</taxon>
        <taxon>Mirini</taxon>
        <taxon>Lygus</taxon>
    </lineage>
</organism>
<accession>A0A0A9YT02</accession>
<proteinExistence type="predicted"/>
<evidence type="ECO:0000313" key="1">
    <source>
        <dbReference type="EMBL" id="JAG36132.1"/>
    </source>
</evidence>
<dbReference type="EMBL" id="GBHO01007472">
    <property type="protein sequence ID" value="JAG36132.1"/>
    <property type="molecule type" value="Transcribed_RNA"/>
</dbReference>
<dbReference type="InterPro" id="IPR008042">
    <property type="entry name" value="Retrotrans_Pao"/>
</dbReference>
<dbReference type="EMBL" id="GBRD01002682">
    <property type="protein sequence ID" value="JAG63139.1"/>
    <property type="molecule type" value="Transcribed_RNA"/>
</dbReference>
<gene>
    <name evidence="1" type="primary">pol_310</name>
    <name evidence="1" type="ORF">CM83_44035</name>
</gene>
<reference evidence="2" key="3">
    <citation type="submission" date="2014-09" db="EMBL/GenBank/DDBJ databases">
        <authorList>
            <person name="Magalhaes I.L.F."/>
            <person name="Oliveira U."/>
            <person name="Santos F.R."/>
            <person name="Vidigal T.H.D.A."/>
            <person name="Brescovit A.D."/>
            <person name="Santos A.J."/>
        </authorList>
    </citation>
    <scope>NUCLEOTIDE SEQUENCE</scope>
</reference>